<protein>
    <submittedName>
        <fullName evidence="2">Uncharacterized protein</fullName>
    </submittedName>
</protein>
<feature type="transmembrane region" description="Helical" evidence="1">
    <location>
        <begin position="76"/>
        <end position="97"/>
    </location>
</feature>
<reference evidence="2 3" key="2">
    <citation type="journal article" date="2019" name="G3 (Bethesda)">
        <title>Hybrid Assembly of the Genome of the Entomopathogenic Nematode Steinernema carpocapsae Identifies the X-Chromosome.</title>
        <authorList>
            <person name="Serra L."/>
            <person name="Macchietto M."/>
            <person name="Macias-Munoz A."/>
            <person name="McGill C.J."/>
            <person name="Rodriguez I.M."/>
            <person name="Rodriguez B."/>
            <person name="Murad R."/>
            <person name="Mortazavi A."/>
        </authorList>
    </citation>
    <scope>NUCLEOTIDE SEQUENCE [LARGE SCALE GENOMIC DNA]</scope>
    <source>
        <strain evidence="2 3">ALL</strain>
    </source>
</reference>
<evidence type="ECO:0000313" key="3">
    <source>
        <dbReference type="Proteomes" id="UP000298663"/>
    </source>
</evidence>
<keyword evidence="1" id="KW-1133">Transmembrane helix</keyword>
<sequence>MLHPACALSVFLIISANYFAYLRTLPDFDHLVLWQLWLWSVQEVLNSVCPNDVFVLLATTLILAEPFYRDFSPIRTSLRFTSVWTLVFCVAYASFIFGRADCTRIGLLVSLAAVTLVRCFDVQKNYYHLHFVEIASLNSDDLFFKWNAPFTRFGRLGGLLVAAIVLDTVVELYPSLLALEALRYVTYVVHSVAALGLIVSPGFFGGTVQFVKYFALKN</sequence>
<dbReference type="Proteomes" id="UP000298663">
    <property type="component" value="Unassembled WGS sequence"/>
</dbReference>
<dbReference type="EMBL" id="AZBU02000007">
    <property type="protein sequence ID" value="TKR70819.1"/>
    <property type="molecule type" value="Genomic_DNA"/>
</dbReference>
<keyword evidence="1" id="KW-0472">Membrane</keyword>
<evidence type="ECO:0000256" key="1">
    <source>
        <dbReference type="SAM" id="Phobius"/>
    </source>
</evidence>
<keyword evidence="3" id="KW-1185">Reference proteome</keyword>
<feature type="transmembrane region" description="Helical" evidence="1">
    <location>
        <begin position="7"/>
        <end position="24"/>
    </location>
</feature>
<gene>
    <name evidence="2" type="ORF">L596_022793</name>
</gene>
<comment type="caution">
    <text evidence="2">The sequence shown here is derived from an EMBL/GenBank/DDBJ whole genome shotgun (WGS) entry which is preliminary data.</text>
</comment>
<feature type="transmembrane region" description="Helical" evidence="1">
    <location>
        <begin position="193"/>
        <end position="215"/>
    </location>
</feature>
<organism evidence="2 3">
    <name type="scientific">Steinernema carpocapsae</name>
    <name type="common">Entomopathogenic nematode</name>
    <dbReference type="NCBI Taxonomy" id="34508"/>
    <lineage>
        <taxon>Eukaryota</taxon>
        <taxon>Metazoa</taxon>
        <taxon>Ecdysozoa</taxon>
        <taxon>Nematoda</taxon>
        <taxon>Chromadorea</taxon>
        <taxon>Rhabditida</taxon>
        <taxon>Tylenchina</taxon>
        <taxon>Panagrolaimomorpha</taxon>
        <taxon>Strongyloidoidea</taxon>
        <taxon>Steinernematidae</taxon>
        <taxon>Steinernema</taxon>
    </lineage>
</organism>
<feature type="transmembrane region" description="Helical" evidence="1">
    <location>
        <begin position="103"/>
        <end position="120"/>
    </location>
</feature>
<name>A0A4U5MMP1_STECR</name>
<proteinExistence type="predicted"/>
<evidence type="ECO:0000313" key="2">
    <source>
        <dbReference type="EMBL" id="TKR70819.1"/>
    </source>
</evidence>
<feature type="transmembrane region" description="Helical" evidence="1">
    <location>
        <begin position="153"/>
        <end position="173"/>
    </location>
</feature>
<keyword evidence="1" id="KW-0812">Transmembrane</keyword>
<accession>A0A4U5MMP1</accession>
<reference evidence="2 3" key="1">
    <citation type="journal article" date="2015" name="Genome Biol.">
        <title>Comparative genomics of Steinernema reveals deeply conserved gene regulatory networks.</title>
        <authorList>
            <person name="Dillman A.R."/>
            <person name="Macchietto M."/>
            <person name="Porter C.F."/>
            <person name="Rogers A."/>
            <person name="Williams B."/>
            <person name="Antoshechkin I."/>
            <person name="Lee M.M."/>
            <person name="Goodwin Z."/>
            <person name="Lu X."/>
            <person name="Lewis E.E."/>
            <person name="Goodrich-Blair H."/>
            <person name="Stock S.P."/>
            <person name="Adams B.J."/>
            <person name="Sternberg P.W."/>
            <person name="Mortazavi A."/>
        </authorList>
    </citation>
    <scope>NUCLEOTIDE SEQUENCE [LARGE SCALE GENOMIC DNA]</scope>
    <source>
        <strain evidence="2 3">ALL</strain>
    </source>
</reference>
<dbReference type="AlphaFoldDB" id="A0A4U5MMP1"/>